<reference evidence="7 8" key="1">
    <citation type="submission" date="2006-06" db="EMBL/GenBank/DDBJ databases">
        <authorList>
            <person name="Moran M.A."/>
            <person name="Ferriera S."/>
            <person name="Johnson J."/>
            <person name="Kravitz S."/>
            <person name="Beeson K."/>
            <person name="Sutton G."/>
            <person name="Rogers Y.-H."/>
            <person name="Friedman R."/>
            <person name="Frazier M."/>
            <person name="Venter J.C."/>
        </authorList>
    </citation>
    <scope>NUCLEOTIDE SEQUENCE [LARGE SCALE GENOMIC DNA]</scope>
    <source>
        <strain evidence="7 8">E-37</strain>
    </source>
</reference>
<name>A3K5S2_SAGS3</name>
<dbReference type="GO" id="GO:0019239">
    <property type="term" value="F:deaminase activity"/>
    <property type="evidence" value="ECO:0007669"/>
    <property type="project" value="InterPro"/>
</dbReference>
<keyword evidence="5" id="KW-0862">Zinc</keyword>
<accession>A3K5S2</accession>
<dbReference type="GO" id="GO:0016814">
    <property type="term" value="F:hydrolase activity, acting on carbon-nitrogen (but not peptide) bonds, in cyclic amidines"/>
    <property type="evidence" value="ECO:0007669"/>
    <property type="project" value="UniProtKB-ARBA"/>
</dbReference>
<feature type="domain" description="Adenosine deaminase" evidence="6">
    <location>
        <begin position="20"/>
        <end position="338"/>
    </location>
</feature>
<dbReference type="SUPFAM" id="SSF51556">
    <property type="entry name" value="Metallo-dependent hydrolases"/>
    <property type="match status" value="1"/>
</dbReference>
<comment type="cofactor">
    <cofactor evidence="1">
        <name>Zn(2+)</name>
        <dbReference type="ChEBI" id="CHEBI:29105"/>
    </cofactor>
</comment>
<dbReference type="eggNOG" id="COG1816">
    <property type="taxonomic scope" value="Bacteria"/>
</dbReference>
<evidence type="ECO:0000256" key="4">
    <source>
        <dbReference type="ARBA" id="ARBA00022801"/>
    </source>
</evidence>
<keyword evidence="8" id="KW-1185">Reference proteome</keyword>
<dbReference type="Pfam" id="PF00962">
    <property type="entry name" value="A_deaminase"/>
    <property type="match status" value="1"/>
</dbReference>
<dbReference type="Gene3D" id="3.20.20.140">
    <property type="entry name" value="Metal-dependent hydrolases"/>
    <property type="match status" value="1"/>
</dbReference>
<evidence type="ECO:0000256" key="1">
    <source>
        <dbReference type="ARBA" id="ARBA00001947"/>
    </source>
</evidence>
<dbReference type="EC" id="3.5.4.4" evidence="7"/>
<evidence type="ECO:0000313" key="7">
    <source>
        <dbReference type="EMBL" id="EBA07461.1"/>
    </source>
</evidence>
<evidence type="ECO:0000256" key="3">
    <source>
        <dbReference type="ARBA" id="ARBA00022723"/>
    </source>
</evidence>
<dbReference type="InterPro" id="IPR032466">
    <property type="entry name" value="Metal_Hydrolase"/>
</dbReference>
<gene>
    <name evidence="7" type="ORF">SSE37_21720</name>
</gene>
<keyword evidence="4 7" id="KW-0378">Hydrolase</keyword>
<sequence length="341" mass="38162">MKDPDWRADEETLDRIGRMPKVELHLHFEGAAPPSFIRGLAKEKKVDLSRIFRPDGSYDYRDFWHFLEVYEAATSVLKTPEDFARLCRAVLEESAANGVVYSETFLSPDFCGGGDVSAWKDYLLAIRETAEEAERDLGITLRGIVTAIRHFGPDKARQTALCAAETAGDWLTGFGLAGDEKKGKQRDFTWAFDCAREAGLRLTSHAGEWNGPQEVREAVEDLGVERIGHGVRAWGDRAVVDMLAEREIVLEVCPGSNVFLGVFPSLAAHPIAKLRKAGVKVTVSTDDPPFFHTTMRREFEDLAKTFHWDEEVFDELNRTALDAAFCDAATRDAVLKRLEPK</sequence>
<dbReference type="PANTHER" id="PTHR43114:SF6">
    <property type="entry name" value="ADENINE DEAMINASE"/>
    <property type="match status" value="1"/>
</dbReference>
<dbReference type="Proteomes" id="UP000005713">
    <property type="component" value="Unassembled WGS sequence"/>
</dbReference>
<evidence type="ECO:0000313" key="8">
    <source>
        <dbReference type="Proteomes" id="UP000005713"/>
    </source>
</evidence>
<proteinExistence type="inferred from homology"/>
<dbReference type="GO" id="GO:0046872">
    <property type="term" value="F:metal ion binding"/>
    <property type="evidence" value="ECO:0007669"/>
    <property type="project" value="UniProtKB-KW"/>
</dbReference>
<keyword evidence="3" id="KW-0479">Metal-binding</keyword>
<evidence type="ECO:0000256" key="5">
    <source>
        <dbReference type="ARBA" id="ARBA00022833"/>
    </source>
</evidence>
<comment type="similarity">
    <text evidence="2">Belongs to the metallo-dependent hydrolases superfamily. Adenosine and AMP deaminases family.</text>
</comment>
<dbReference type="NCBIfam" id="TIGR01430">
    <property type="entry name" value="aden_deam"/>
    <property type="match status" value="1"/>
</dbReference>
<comment type="caution">
    <text evidence="7">The sequence shown here is derived from an EMBL/GenBank/DDBJ whole genome shotgun (WGS) entry which is preliminary data.</text>
</comment>
<dbReference type="InterPro" id="IPR001365">
    <property type="entry name" value="A_deaminase_dom"/>
</dbReference>
<dbReference type="EMBL" id="AAYA01000009">
    <property type="protein sequence ID" value="EBA07461.1"/>
    <property type="molecule type" value="Genomic_DNA"/>
</dbReference>
<dbReference type="InterPro" id="IPR006330">
    <property type="entry name" value="Ado/ade_deaminase"/>
</dbReference>
<evidence type="ECO:0000256" key="2">
    <source>
        <dbReference type="ARBA" id="ARBA00006676"/>
    </source>
</evidence>
<organism evidence="7 8">
    <name type="scientific">Sagittula stellata (strain ATCC 700073 / DSM 11524 / E-37)</name>
    <dbReference type="NCBI Taxonomy" id="388399"/>
    <lineage>
        <taxon>Bacteria</taxon>
        <taxon>Pseudomonadati</taxon>
        <taxon>Pseudomonadota</taxon>
        <taxon>Alphaproteobacteria</taxon>
        <taxon>Rhodobacterales</taxon>
        <taxon>Roseobacteraceae</taxon>
        <taxon>Sagittula</taxon>
    </lineage>
</organism>
<protein>
    <submittedName>
        <fullName evidence="7">Adenosine deaminase</fullName>
        <ecNumber evidence="7">3.5.4.4</ecNumber>
    </submittedName>
</protein>
<dbReference type="PANTHER" id="PTHR43114">
    <property type="entry name" value="ADENINE DEAMINASE"/>
    <property type="match status" value="1"/>
</dbReference>
<dbReference type="AlphaFoldDB" id="A3K5S2"/>
<dbReference type="NCBIfam" id="NF006848">
    <property type="entry name" value="PRK09358.1-3"/>
    <property type="match status" value="1"/>
</dbReference>
<evidence type="ECO:0000259" key="6">
    <source>
        <dbReference type="Pfam" id="PF00962"/>
    </source>
</evidence>
<dbReference type="CDD" id="cd01320">
    <property type="entry name" value="ADA"/>
    <property type="match status" value="1"/>
</dbReference>